<name>A0A833RDK6_9POAL</name>
<feature type="repeat" description="PPR" evidence="4">
    <location>
        <begin position="704"/>
        <end position="738"/>
    </location>
</feature>
<protein>
    <submittedName>
        <fullName evidence="5">Pentatricopeptide repeat-containing protein</fullName>
    </submittedName>
</protein>
<feature type="repeat" description="PPR" evidence="4">
    <location>
        <begin position="192"/>
        <end position="226"/>
    </location>
</feature>
<feature type="repeat" description="PPR" evidence="4">
    <location>
        <begin position="329"/>
        <end position="363"/>
    </location>
</feature>
<comment type="similarity">
    <text evidence="1">Belongs to the PPR family. P subfamily.</text>
</comment>
<evidence type="ECO:0000256" key="1">
    <source>
        <dbReference type="ARBA" id="ARBA00007626"/>
    </source>
</evidence>
<keyword evidence="3" id="KW-0809">Transit peptide</keyword>
<proteinExistence type="inferred from homology"/>
<feature type="repeat" description="PPR" evidence="4">
    <location>
        <begin position="774"/>
        <end position="808"/>
    </location>
</feature>
<feature type="repeat" description="PPR" evidence="4">
    <location>
        <begin position="634"/>
        <end position="668"/>
    </location>
</feature>
<dbReference type="NCBIfam" id="TIGR00756">
    <property type="entry name" value="PPR"/>
    <property type="match status" value="14"/>
</dbReference>
<feature type="repeat" description="PPR" evidence="4">
    <location>
        <begin position="739"/>
        <end position="773"/>
    </location>
</feature>
<comment type="caution">
    <text evidence="5">The sequence shown here is derived from an EMBL/GenBank/DDBJ whole genome shotgun (WGS) entry which is preliminary data.</text>
</comment>
<dbReference type="Pfam" id="PF01535">
    <property type="entry name" value="PPR"/>
    <property type="match status" value="4"/>
</dbReference>
<evidence type="ECO:0000256" key="3">
    <source>
        <dbReference type="ARBA" id="ARBA00022946"/>
    </source>
</evidence>
<feature type="repeat" description="PPR" evidence="4">
    <location>
        <begin position="545"/>
        <end position="579"/>
    </location>
</feature>
<sequence>MIRRTSGIAFSRWTLHFSRLTQTQNTIYCLFSDSCSSHSENLSGLIDPDFEASFDREKQPDISLSAKDFAFLQETTSKRLPLDSASFNFSSYSILIAKVVKASRSNTFDNKTLKILRQFREKLNDSLVTEVINLVKNPELCIKFFTWAGRQIGYVHKGSTYDALIEILGFDERTRVSYEFLKEIGDDDHEVLGKMLNVLIRKCCHNGLWNGALEELAQLKEFGFRPTKVTYYALIQVLSTACQLDLAFSVHAEMSNSGFFLDKFTMGCFTHALCKAGRWVEALNLVEREDYELDTVLCTNMISGLLEASLFEEAMSFLHRMRCNSCIPNVITYRTLLSGFLKKQQLGWCKRVLNMMLNEGCSPNLGLFNSLVHAYCNSGDYNYANKLMQRMPSYGCKPGYVTYNIFIGSICGSNGLPGPELLDLAESAYDEMLEKGIVLNKINVVNFARCLCGVEKFEKAFGVIREVMKNGFIPDTGTYSQVIGILCQCAKVERALQLFDEMKRVGVKPDVYIYTILIDSFCKLGLIAQSRVWFDEMEKNRCDPSVATYTCLIHAYLKSKHISEANLIFERMLNSGCNPNVVTYTALIDGLCKAGEADKACRVYEKMLGSCDQGDVEWYFRGENAENTEKIVPNVVTYGALVDGLCKAHKVTMARDLLDAMSSVGCEPNHMVYDALIAGLCKANKLGDAHEVFVKMTERGYLPNVYTYSTLIDKLFKDRRLDLALKVLAKMLDSSCAPNVVTYTEMIDGLCKVGKVEEALKLFDMMQEKGCNPNVYTYTALIDGLGKAGKINYGLKLFDEMQTKGCAPNAVTYRVLINHCCRFDLLDHAQQLLDEMKQTHWPRNVKGYKDVIHGFSKDFILSIGLVDEVAASDTPPLAASYAIVINSFCKVGRVEAALELYEEIKEGMPLDFGTKRMYCSLIEALCLGFRVEKAFELYSDMINRGQVPDLGILVCLVKGLVRVNMWDEALLLCYGASVKGIVLCDGKSFDGGG</sequence>
<dbReference type="InterPro" id="IPR011990">
    <property type="entry name" value="TPR-like_helical_dom_sf"/>
</dbReference>
<dbReference type="OrthoDB" id="185373at2759"/>
<accession>A0A833RDK6</accession>
<feature type="repeat" description="PPR" evidence="4">
    <location>
        <begin position="877"/>
        <end position="907"/>
    </location>
</feature>
<keyword evidence="6" id="KW-1185">Reference proteome</keyword>
<dbReference type="InterPro" id="IPR002885">
    <property type="entry name" value="PPR_rpt"/>
</dbReference>
<evidence type="ECO:0000313" key="5">
    <source>
        <dbReference type="EMBL" id="KAF3337893.1"/>
    </source>
</evidence>
<evidence type="ECO:0000256" key="4">
    <source>
        <dbReference type="PROSITE-ProRule" id="PRU00708"/>
    </source>
</evidence>
<feature type="repeat" description="PPR" evidence="4">
    <location>
        <begin position="580"/>
        <end position="610"/>
    </location>
</feature>
<evidence type="ECO:0000313" key="6">
    <source>
        <dbReference type="Proteomes" id="UP000623129"/>
    </source>
</evidence>
<dbReference type="EMBL" id="SWLB01000006">
    <property type="protein sequence ID" value="KAF3337893.1"/>
    <property type="molecule type" value="Genomic_DNA"/>
</dbReference>
<feature type="repeat" description="PPR" evidence="4">
    <location>
        <begin position="914"/>
        <end position="948"/>
    </location>
</feature>
<feature type="repeat" description="PPR" evidence="4">
    <location>
        <begin position="510"/>
        <end position="544"/>
    </location>
</feature>
<dbReference type="Pfam" id="PF13041">
    <property type="entry name" value="PPR_2"/>
    <property type="match status" value="6"/>
</dbReference>
<feature type="repeat" description="PPR" evidence="4">
    <location>
        <begin position="809"/>
        <end position="843"/>
    </location>
</feature>
<gene>
    <name evidence="5" type="ORF">FCM35_KLT18480</name>
</gene>
<dbReference type="AlphaFoldDB" id="A0A833RDK6"/>
<dbReference type="Gene3D" id="1.25.40.10">
    <property type="entry name" value="Tetratricopeptide repeat domain"/>
    <property type="match status" value="6"/>
</dbReference>
<dbReference type="PROSITE" id="PS51375">
    <property type="entry name" value="PPR"/>
    <property type="match status" value="16"/>
</dbReference>
<dbReference type="PANTHER" id="PTHR47938:SF34">
    <property type="entry name" value="EXPRESSED PROTEIN"/>
    <property type="match status" value="1"/>
</dbReference>
<feature type="repeat" description="PPR" evidence="4">
    <location>
        <begin position="364"/>
        <end position="398"/>
    </location>
</feature>
<keyword evidence="2" id="KW-0677">Repeat</keyword>
<feature type="repeat" description="PPR" evidence="4">
    <location>
        <begin position="669"/>
        <end position="703"/>
    </location>
</feature>
<feature type="repeat" description="PPR" evidence="4">
    <location>
        <begin position="475"/>
        <end position="509"/>
    </location>
</feature>
<reference evidence="5" key="1">
    <citation type="submission" date="2020-01" db="EMBL/GenBank/DDBJ databases">
        <title>Genome sequence of Kobresia littledalei, the first chromosome-level genome in the family Cyperaceae.</title>
        <authorList>
            <person name="Qu G."/>
        </authorList>
    </citation>
    <scope>NUCLEOTIDE SEQUENCE</scope>
    <source>
        <strain evidence="5">C.B.Clarke</strain>
        <tissue evidence="5">Leaf</tissue>
    </source>
</reference>
<dbReference type="Pfam" id="PF12854">
    <property type="entry name" value="PPR_1"/>
    <property type="match status" value="2"/>
</dbReference>
<feature type="repeat" description="PPR" evidence="4">
    <location>
        <begin position="294"/>
        <end position="328"/>
    </location>
</feature>
<evidence type="ECO:0000256" key="2">
    <source>
        <dbReference type="ARBA" id="ARBA00022737"/>
    </source>
</evidence>
<dbReference type="GO" id="GO:0003729">
    <property type="term" value="F:mRNA binding"/>
    <property type="evidence" value="ECO:0007669"/>
    <property type="project" value="TreeGrafter"/>
</dbReference>
<dbReference type="Proteomes" id="UP000623129">
    <property type="component" value="Unassembled WGS sequence"/>
</dbReference>
<dbReference type="PANTHER" id="PTHR47938">
    <property type="entry name" value="RESPIRATORY COMPLEX I CHAPERONE (CIA84), PUTATIVE (AFU_ORTHOLOGUE AFUA_2G06020)-RELATED"/>
    <property type="match status" value="1"/>
</dbReference>
<organism evidence="5 6">
    <name type="scientific">Carex littledalei</name>
    <dbReference type="NCBI Taxonomy" id="544730"/>
    <lineage>
        <taxon>Eukaryota</taxon>
        <taxon>Viridiplantae</taxon>
        <taxon>Streptophyta</taxon>
        <taxon>Embryophyta</taxon>
        <taxon>Tracheophyta</taxon>
        <taxon>Spermatophyta</taxon>
        <taxon>Magnoliopsida</taxon>
        <taxon>Liliopsida</taxon>
        <taxon>Poales</taxon>
        <taxon>Cyperaceae</taxon>
        <taxon>Cyperoideae</taxon>
        <taxon>Cariceae</taxon>
        <taxon>Carex</taxon>
        <taxon>Carex subgen. Euthyceras</taxon>
    </lineage>
</organism>